<sequence length="137" mass="15624">MVLKFDTRRYQDTTNVLFPTDSTPDSNAADPGGVRSRASPGGGRQPFNLTLVAGYWTHIIPSNAYLHRFPEQYSFFLSNAVREAVFAIGEYDETGNLDTLFKLMWSAPMRNIDINVPQNEECNTERPEMTEGREWRT</sequence>
<accession>A0AAD5WNI6</accession>
<protein>
    <submittedName>
        <fullName evidence="2">Uncharacterized protein</fullName>
    </submittedName>
</protein>
<evidence type="ECO:0000256" key="1">
    <source>
        <dbReference type="SAM" id="MobiDB-lite"/>
    </source>
</evidence>
<organism evidence="2 3">
    <name type="scientific">Zalerion maritima</name>
    <dbReference type="NCBI Taxonomy" id="339359"/>
    <lineage>
        <taxon>Eukaryota</taxon>
        <taxon>Fungi</taxon>
        <taxon>Dikarya</taxon>
        <taxon>Ascomycota</taxon>
        <taxon>Pezizomycotina</taxon>
        <taxon>Sordariomycetes</taxon>
        <taxon>Lulworthiomycetidae</taxon>
        <taxon>Lulworthiales</taxon>
        <taxon>Lulworthiaceae</taxon>
        <taxon>Zalerion</taxon>
    </lineage>
</organism>
<feature type="region of interest" description="Disordered" evidence="1">
    <location>
        <begin position="15"/>
        <end position="42"/>
    </location>
</feature>
<gene>
    <name evidence="2" type="ORF">MKZ38_006891</name>
</gene>
<feature type="compositionally biased region" description="Polar residues" evidence="1">
    <location>
        <begin position="15"/>
        <end position="26"/>
    </location>
</feature>
<evidence type="ECO:0000313" key="2">
    <source>
        <dbReference type="EMBL" id="KAJ2895123.1"/>
    </source>
</evidence>
<comment type="caution">
    <text evidence="2">The sequence shown here is derived from an EMBL/GenBank/DDBJ whole genome shotgun (WGS) entry which is preliminary data.</text>
</comment>
<name>A0AAD5WNI6_9PEZI</name>
<dbReference type="EMBL" id="JAKWBI020000426">
    <property type="protein sequence ID" value="KAJ2895123.1"/>
    <property type="molecule type" value="Genomic_DNA"/>
</dbReference>
<reference evidence="2" key="1">
    <citation type="submission" date="2022-07" db="EMBL/GenBank/DDBJ databases">
        <title>Draft genome sequence of Zalerion maritima ATCC 34329, a (micro)plastics degrading marine fungus.</title>
        <authorList>
            <person name="Paco A."/>
            <person name="Goncalves M.F.M."/>
            <person name="Rocha-Santos T.A.P."/>
            <person name="Alves A."/>
        </authorList>
    </citation>
    <scope>NUCLEOTIDE SEQUENCE</scope>
    <source>
        <strain evidence="2">ATCC 34329</strain>
    </source>
</reference>
<dbReference type="AlphaFoldDB" id="A0AAD5WNI6"/>
<keyword evidence="3" id="KW-1185">Reference proteome</keyword>
<evidence type="ECO:0000313" key="3">
    <source>
        <dbReference type="Proteomes" id="UP001201980"/>
    </source>
</evidence>
<dbReference type="Proteomes" id="UP001201980">
    <property type="component" value="Unassembled WGS sequence"/>
</dbReference>
<proteinExistence type="predicted"/>